<feature type="compositionally biased region" description="Basic and acidic residues" evidence="1">
    <location>
        <begin position="106"/>
        <end position="135"/>
    </location>
</feature>
<evidence type="ECO:0000256" key="1">
    <source>
        <dbReference type="SAM" id="MobiDB-lite"/>
    </source>
</evidence>
<feature type="region of interest" description="Disordered" evidence="1">
    <location>
        <begin position="98"/>
        <end position="246"/>
    </location>
</feature>
<name>A0AAN7BH16_9PEZI</name>
<comment type="caution">
    <text evidence="2">The sequence shown here is derived from an EMBL/GenBank/DDBJ whole genome shotgun (WGS) entry which is preliminary data.</text>
</comment>
<feature type="compositionally biased region" description="Pro residues" evidence="1">
    <location>
        <begin position="233"/>
        <end position="246"/>
    </location>
</feature>
<organism evidence="2 3">
    <name type="scientific">Podospora fimiseda</name>
    <dbReference type="NCBI Taxonomy" id="252190"/>
    <lineage>
        <taxon>Eukaryota</taxon>
        <taxon>Fungi</taxon>
        <taxon>Dikarya</taxon>
        <taxon>Ascomycota</taxon>
        <taxon>Pezizomycotina</taxon>
        <taxon>Sordariomycetes</taxon>
        <taxon>Sordariomycetidae</taxon>
        <taxon>Sordariales</taxon>
        <taxon>Podosporaceae</taxon>
        <taxon>Podospora</taxon>
    </lineage>
</organism>
<evidence type="ECO:0000313" key="2">
    <source>
        <dbReference type="EMBL" id="KAK4223251.1"/>
    </source>
</evidence>
<keyword evidence="3" id="KW-1185">Reference proteome</keyword>
<feature type="compositionally biased region" description="Low complexity" evidence="1">
    <location>
        <begin position="144"/>
        <end position="160"/>
    </location>
</feature>
<dbReference type="AlphaFoldDB" id="A0AAN7BH16"/>
<dbReference type="EMBL" id="MU865433">
    <property type="protein sequence ID" value="KAK4223251.1"/>
    <property type="molecule type" value="Genomic_DNA"/>
</dbReference>
<accession>A0AAN7BH16</accession>
<protein>
    <submittedName>
        <fullName evidence="2">Uncharacterized protein</fullName>
    </submittedName>
</protein>
<proteinExistence type="predicted"/>
<reference evidence="2" key="2">
    <citation type="submission" date="2023-05" db="EMBL/GenBank/DDBJ databases">
        <authorList>
            <consortium name="Lawrence Berkeley National Laboratory"/>
            <person name="Steindorff A."/>
            <person name="Hensen N."/>
            <person name="Bonometti L."/>
            <person name="Westerberg I."/>
            <person name="Brannstrom I.O."/>
            <person name="Guillou S."/>
            <person name="Cros-Aarteil S."/>
            <person name="Calhoun S."/>
            <person name="Haridas S."/>
            <person name="Kuo A."/>
            <person name="Mondo S."/>
            <person name="Pangilinan J."/>
            <person name="Riley R."/>
            <person name="Labutti K."/>
            <person name="Andreopoulos B."/>
            <person name="Lipzen A."/>
            <person name="Chen C."/>
            <person name="Yanf M."/>
            <person name="Daum C."/>
            <person name="Ng V."/>
            <person name="Clum A."/>
            <person name="Ohm R."/>
            <person name="Martin F."/>
            <person name="Silar P."/>
            <person name="Natvig D."/>
            <person name="Lalanne C."/>
            <person name="Gautier V."/>
            <person name="Ament-Velasquez S.L."/>
            <person name="Kruys A."/>
            <person name="Hutchinson M.I."/>
            <person name="Powell A.J."/>
            <person name="Barry K."/>
            <person name="Miller A.N."/>
            <person name="Grigoriev I.V."/>
            <person name="Debuchy R."/>
            <person name="Gladieux P."/>
            <person name="Thoren M.H."/>
            <person name="Johannesson H."/>
        </authorList>
    </citation>
    <scope>NUCLEOTIDE SEQUENCE</scope>
    <source>
        <strain evidence="2">CBS 990.96</strain>
    </source>
</reference>
<reference evidence="2" key="1">
    <citation type="journal article" date="2023" name="Mol. Phylogenet. Evol.">
        <title>Genome-scale phylogeny and comparative genomics of the fungal order Sordariales.</title>
        <authorList>
            <person name="Hensen N."/>
            <person name="Bonometti L."/>
            <person name="Westerberg I."/>
            <person name="Brannstrom I.O."/>
            <person name="Guillou S."/>
            <person name="Cros-Aarteil S."/>
            <person name="Calhoun S."/>
            <person name="Haridas S."/>
            <person name="Kuo A."/>
            <person name="Mondo S."/>
            <person name="Pangilinan J."/>
            <person name="Riley R."/>
            <person name="LaButti K."/>
            <person name="Andreopoulos B."/>
            <person name="Lipzen A."/>
            <person name="Chen C."/>
            <person name="Yan M."/>
            <person name="Daum C."/>
            <person name="Ng V."/>
            <person name="Clum A."/>
            <person name="Steindorff A."/>
            <person name="Ohm R.A."/>
            <person name="Martin F."/>
            <person name="Silar P."/>
            <person name="Natvig D.O."/>
            <person name="Lalanne C."/>
            <person name="Gautier V."/>
            <person name="Ament-Velasquez S.L."/>
            <person name="Kruys A."/>
            <person name="Hutchinson M.I."/>
            <person name="Powell A.J."/>
            <person name="Barry K."/>
            <person name="Miller A.N."/>
            <person name="Grigoriev I.V."/>
            <person name="Debuchy R."/>
            <person name="Gladieux P."/>
            <person name="Hiltunen Thoren M."/>
            <person name="Johannesson H."/>
        </authorList>
    </citation>
    <scope>NUCLEOTIDE SEQUENCE</scope>
    <source>
        <strain evidence="2">CBS 990.96</strain>
    </source>
</reference>
<gene>
    <name evidence="2" type="ORF">QBC38DRAFT_447534</name>
</gene>
<sequence length="246" mass="27137">MSKEHKQPILTRAFYGDPPKPKRSAGHSKEATFFENAMKWTVESTVGPITLAKSQVLGDSIKNCESKINRSGRDIQEDKNIKDHITAVRNYYRQYKSTRGKAVANNHRESARRELEQAKGRVADLQTRRSKSEKNRSKKHHSTSDSASQASGFSGSSKSSRPGPRQHPADAPFPPMQPNHPAFAMGGMSTPAGPQNNPPSLNPGFAGNPPRPFFRSNSPPPSFPAQPQFAPEDNPPQPPFPSRYLS</sequence>
<feature type="region of interest" description="Disordered" evidence="1">
    <location>
        <begin position="1"/>
        <end position="28"/>
    </location>
</feature>
<evidence type="ECO:0000313" key="3">
    <source>
        <dbReference type="Proteomes" id="UP001301958"/>
    </source>
</evidence>
<dbReference type="Proteomes" id="UP001301958">
    <property type="component" value="Unassembled WGS sequence"/>
</dbReference>